<keyword evidence="1" id="KW-1133">Transmembrane helix</keyword>
<name>A0A7Z0WNT9_9PSEU</name>
<evidence type="ECO:0000256" key="1">
    <source>
        <dbReference type="SAM" id="Phobius"/>
    </source>
</evidence>
<sequence length="82" mass="8420">MAGALTVGLCVLAVVVVVFQVLAWVRGMPGPGAAMVLGHVGAAMIAVVVQRVADRASGLRVTLASLAVVLVTGLTLWLLWWA</sequence>
<evidence type="ECO:0000313" key="3">
    <source>
        <dbReference type="Proteomes" id="UP000185696"/>
    </source>
</evidence>
<accession>A0A7Z0WNT9</accession>
<proteinExistence type="predicted"/>
<dbReference type="Proteomes" id="UP000185696">
    <property type="component" value="Unassembled WGS sequence"/>
</dbReference>
<dbReference type="EMBL" id="MSIF01000005">
    <property type="protein sequence ID" value="OLF11215.1"/>
    <property type="molecule type" value="Genomic_DNA"/>
</dbReference>
<keyword evidence="3" id="KW-1185">Reference proteome</keyword>
<feature type="transmembrane region" description="Helical" evidence="1">
    <location>
        <begin position="33"/>
        <end position="49"/>
    </location>
</feature>
<protein>
    <submittedName>
        <fullName evidence="2">Uncharacterized protein</fullName>
    </submittedName>
</protein>
<dbReference type="AlphaFoldDB" id="A0A7Z0WNT9"/>
<comment type="caution">
    <text evidence="2">The sequence shown here is derived from an EMBL/GenBank/DDBJ whole genome shotgun (WGS) entry which is preliminary data.</text>
</comment>
<gene>
    <name evidence="2" type="ORF">BLA60_12995</name>
</gene>
<evidence type="ECO:0000313" key="2">
    <source>
        <dbReference type="EMBL" id="OLF11215.1"/>
    </source>
</evidence>
<feature type="transmembrane region" description="Helical" evidence="1">
    <location>
        <begin position="61"/>
        <end position="80"/>
    </location>
</feature>
<keyword evidence="1" id="KW-0472">Membrane</keyword>
<organism evidence="2 3">
    <name type="scientific">Actinophytocola xinjiangensis</name>
    <dbReference type="NCBI Taxonomy" id="485602"/>
    <lineage>
        <taxon>Bacteria</taxon>
        <taxon>Bacillati</taxon>
        <taxon>Actinomycetota</taxon>
        <taxon>Actinomycetes</taxon>
        <taxon>Pseudonocardiales</taxon>
        <taxon>Pseudonocardiaceae</taxon>
    </lineage>
</organism>
<keyword evidence="1" id="KW-0812">Transmembrane</keyword>
<reference evidence="2 3" key="1">
    <citation type="submission" date="2016-12" db="EMBL/GenBank/DDBJ databases">
        <title>The draft genome sequence of Actinophytocola xinjiangensis.</title>
        <authorList>
            <person name="Wang W."/>
            <person name="Yuan L."/>
        </authorList>
    </citation>
    <scope>NUCLEOTIDE SEQUENCE [LARGE SCALE GENOMIC DNA]</scope>
    <source>
        <strain evidence="2 3">CGMCC 4.4663</strain>
    </source>
</reference>